<sequence>MATFARFKASAGLDGNSKTITNVTDPTNAQDAATKAFSTNATNLASGTVPAAQMPAHTGDVTSTIGTVALTLANTTVTAGSYTNTNLTVDGKGRITAASNGAGAAGSLVYKGVWNASTNSPALVSASSPTLGWYYKVSVAGTTAIDGFSAWTVGDMLISNGTTYDAVQGGTSDVTSVAGRVGAVTLTSTDVGLANVTNVAQLASTQTLAITGDITATATSLSTGTIATTLATQASVVIGTYNSATQVMPITVDAKGRITATGTLVTIAPTFANVTSKPTTLTGYGVTDTLAITGDITATATALTTGTIATTLASVGTAGTYKSVTTDAKGRVTAGTNPTTLSGFGITDALNTTANTTIPLTYGDIGSATLTTSTTAASQIVDTNSSTAYRSVKYVVQITSGTAYQCSNINLIHDGTTAYMDEFGIISTGANLATFDADINTGNLRLLVTPVNAVTVFKVVKTLIDI</sequence>
<organism evidence="1">
    <name type="scientific">uncultured Caudovirales phage</name>
    <dbReference type="NCBI Taxonomy" id="2100421"/>
    <lineage>
        <taxon>Viruses</taxon>
        <taxon>Duplodnaviria</taxon>
        <taxon>Heunggongvirae</taxon>
        <taxon>Uroviricota</taxon>
        <taxon>Caudoviricetes</taxon>
        <taxon>Peduoviridae</taxon>
        <taxon>Maltschvirus</taxon>
        <taxon>Maltschvirus maltsch</taxon>
    </lineage>
</organism>
<evidence type="ECO:0000313" key="1">
    <source>
        <dbReference type="EMBL" id="CAB4169231.1"/>
    </source>
</evidence>
<accession>A0A6J5PIH8</accession>
<gene>
    <name evidence="2" type="ORF">UFOVP1516_69</name>
    <name evidence="1" type="ORF">UFOVP887_66</name>
</gene>
<dbReference type="EMBL" id="LR796837">
    <property type="protein sequence ID" value="CAB4169231.1"/>
    <property type="molecule type" value="Genomic_DNA"/>
</dbReference>
<evidence type="ECO:0000313" key="2">
    <source>
        <dbReference type="EMBL" id="CAB5226945.1"/>
    </source>
</evidence>
<dbReference type="EMBL" id="LR798364">
    <property type="protein sequence ID" value="CAB5226945.1"/>
    <property type="molecule type" value="Genomic_DNA"/>
</dbReference>
<name>A0A6J5PIH8_9CAUD</name>
<protein>
    <submittedName>
        <fullName evidence="1">Uncharacterized protein</fullName>
    </submittedName>
</protein>
<proteinExistence type="predicted"/>
<reference evidence="1" key="1">
    <citation type="submission" date="2020-05" db="EMBL/GenBank/DDBJ databases">
        <authorList>
            <person name="Chiriac C."/>
            <person name="Salcher M."/>
            <person name="Ghai R."/>
            <person name="Kavagutti S V."/>
        </authorList>
    </citation>
    <scope>NUCLEOTIDE SEQUENCE</scope>
</reference>